<proteinExistence type="inferred from homology"/>
<evidence type="ECO:0000256" key="4">
    <source>
        <dbReference type="ARBA" id="ARBA00022679"/>
    </source>
</evidence>
<evidence type="ECO:0000256" key="7">
    <source>
        <dbReference type="ARBA" id="ARBA00022777"/>
    </source>
</evidence>
<keyword evidence="8 11" id="KW-0067">ATP-binding</keyword>
<dbReference type="Gene3D" id="3.40.50.300">
    <property type="entry name" value="P-loop containing nucleotide triphosphate hydrolases"/>
    <property type="match status" value="1"/>
</dbReference>
<keyword evidence="5 11" id="KW-0545">Nucleotide biosynthesis</keyword>
<dbReference type="EMBL" id="QEWV01000003">
    <property type="protein sequence ID" value="PWD93120.1"/>
    <property type="molecule type" value="Genomic_DNA"/>
</dbReference>
<dbReference type="GO" id="GO:0006227">
    <property type="term" value="P:dUDP biosynthetic process"/>
    <property type="evidence" value="ECO:0007669"/>
    <property type="project" value="TreeGrafter"/>
</dbReference>
<evidence type="ECO:0000313" key="16">
    <source>
        <dbReference type="Proteomes" id="UP000245217"/>
    </source>
</evidence>
<dbReference type="InterPro" id="IPR027417">
    <property type="entry name" value="P-loop_NTPase"/>
</dbReference>
<dbReference type="GO" id="GO:0005829">
    <property type="term" value="C:cytosol"/>
    <property type="evidence" value="ECO:0007669"/>
    <property type="project" value="TreeGrafter"/>
</dbReference>
<dbReference type="EMBL" id="QEWW01000001">
    <property type="protein sequence ID" value="PWD87875.1"/>
    <property type="molecule type" value="Genomic_DNA"/>
</dbReference>
<evidence type="ECO:0000256" key="5">
    <source>
        <dbReference type="ARBA" id="ARBA00022727"/>
    </source>
</evidence>
<dbReference type="GO" id="GO:0005524">
    <property type="term" value="F:ATP binding"/>
    <property type="evidence" value="ECO:0007669"/>
    <property type="project" value="UniProtKB-UniRule"/>
</dbReference>
<evidence type="ECO:0000256" key="1">
    <source>
        <dbReference type="ARBA" id="ARBA00009776"/>
    </source>
</evidence>
<keyword evidence="16" id="KW-1185">Reference proteome</keyword>
<dbReference type="GO" id="GO:0006235">
    <property type="term" value="P:dTTP biosynthetic process"/>
    <property type="evidence" value="ECO:0007669"/>
    <property type="project" value="UniProtKB-UniRule"/>
</dbReference>
<dbReference type="GO" id="GO:0004798">
    <property type="term" value="F:dTMP kinase activity"/>
    <property type="evidence" value="ECO:0007669"/>
    <property type="project" value="UniProtKB-UniRule"/>
</dbReference>
<evidence type="ECO:0000256" key="11">
    <source>
        <dbReference type="HAMAP-Rule" id="MF_00165"/>
    </source>
</evidence>
<evidence type="ECO:0000259" key="12">
    <source>
        <dbReference type="Pfam" id="PF02223"/>
    </source>
</evidence>
<reference evidence="15 16" key="2">
    <citation type="submission" date="2018-05" db="EMBL/GenBank/DDBJ databases">
        <title>Ignatzschineria dubaiensis sp. nov., isolated from necrotic foot tissues of dromedaries (Camelus dromedarius) and associated maggots in Dubai, United Arab Emirates.</title>
        <authorList>
            <person name="Tsang C.C."/>
            <person name="Tang J.Y.M."/>
            <person name="Fong J.Y.H."/>
            <person name="Kinne J."/>
            <person name="Lee H.H."/>
            <person name="Joseph M."/>
            <person name="Jose S."/>
            <person name="Schuster R.K."/>
            <person name="Tang Y."/>
            <person name="Sivakumar S."/>
            <person name="Chen J.H.K."/>
            <person name="Teng J.L.L."/>
            <person name="Lau S.K.P."/>
            <person name="Wernery U."/>
            <person name="Woo P.C.Y."/>
        </authorList>
    </citation>
    <scope>NUCLEOTIDE SEQUENCE [LARGE SCALE GENOMIC DNA]</scope>
    <source>
        <strain evidence="15">UAE-HKU57</strain>
        <strain evidence="16">UAE-HKU58</strain>
    </source>
</reference>
<comment type="similarity">
    <text evidence="1 11">Belongs to the thymidylate kinase family.</text>
</comment>
<dbReference type="Proteomes" id="UP000245059">
    <property type="component" value="Unassembled WGS sequence"/>
</dbReference>
<evidence type="ECO:0000313" key="13">
    <source>
        <dbReference type="EMBL" id="PWD87875.1"/>
    </source>
</evidence>
<dbReference type="InterPro" id="IPR039430">
    <property type="entry name" value="Thymidylate_kin-like_dom"/>
</dbReference>
<reference evidence="13" key="1">
    <citation type="journal article" date="2018" name="Genome Announc.">
        <title>Ignatzschineria cameli sp. nov., isolated from necrotic foot tissue of dromedaries (Camelus dromedarius) and associated maggots (Wohlfahrtia species) in Dubai.</title>
        <authorList>
            <person name="Tsang C.C."/>
            <person name="Tang J.Y."/>
            <person name="Fong J.Y."/>
            <person name="Kinne J."/>
            <person name="Lee H.H."/>
            <person name="Joseph M."/>
            <person name="Jose S."/>
            <person name="Schuster R.K."/>
            <person name="Tang Y."/>
            <person name="Sivakumar S."/>
            <person name="Chen J.H."/>
            <person name="Teng J.L."/>
            <person name="Lau S.K."/>
            <person name="Wernery U."/>
            <person name="Woo P.C."/>
        </authorList>
    </citation>
    <scope>NUCLEOTIDE SEQUENCE</scope>
    <source>
        <strain evidence="13">UAE-HKU57</strain>
        <strain evidence="14">UAE-HKU58</strain>
    </source>
</reference>
<dbReference type="PANTHER" id="PTHR10344:SF4">
    <property type="entry name" value="UMP-CMP KINASE 2, MITOCHONDRIAL"/>
    <property type="match status" value="1"/>
</dbReference>
<protein>
    <recommendedName>
        <fullName evidence="3 11">Thymidylate kinase</fullName>
        <ecNumber evidence="2 11">2.7.4.9</ecNumber>
    </recommendedName>
    <alternativeName>
        <fullName evidence="9 11">dTMP kinase</fullName>
    </alternativeName>
</protein>
<dbReference type="CDD" id="cd01672">
    <property type="entry name" value="TMPK"/>
    <property type="match status" value="1"/>
</dbReference>
<dbReference type="InterPro" id="IPR018094">
    <property type="entry name" value="Thymidylate_kinase"/>
</dbReference>
<evidence type="ECO:0000313" key="15">
    <source>
        <dbReference type="Proteomes" id="UP000245059"/>
    </source>
</evidence>
<sequence>MKLKGSLEYFTNTATLLKRSYSMYGKFIVIEGIDGAGTTTQSEMLFDYFICQNIKSHLTYEPSSGPIGNLIREIFKGRILVTNDELLFDKQLAYLFAADRHDHLYNPIDGIENILSQNINVICTRYFFSSYVYHSRTKKEREFLYNLNKEFRKPDLIIYLDNPIEVSMERMSNRMVKDTYENFRKLKQVKDNYDTVIEEYNGNVTRILADQPVNIIHQKIVNAVLSL</sequence>
<evidence type="ECO:0000256" key="3">
    <source>
        <dbReference type="ARBA" id="ARBA00017144"/>
    </source>
</evidence>
<gene>
    <name evidence="11 13" type="primary">tmk</name>
    <name evidence="13" type="ORF">DC077_00925</name>
    <name evidence="14" type="ORF">DC078_04715</name>
</gene>
<keyword evidence="6 11" id="KW-0547">Nucleotide-binding</keyword>
<comment type="caution">
    <text evidence="13">The sequence shown here is derived from an EMBL/GenBank/DDBJ whole genome shotgun (WGS) entry which is preliminary data.</text>
</comment>
<name>A0A2U2ATC5_9GAMM</name>
<accession>A0A2U2ATC5</accession>
<dbReference type="Pfam" id="PF02223">
    <property type="entry name" value="Thymidylate_kin"/>
    <property type="match status" value="1"/>
</dbReference>
<dbReference type="HAMAP" id="MF_00165">
    <property type="entry name" value="Thymidylate_kinase"/>
    <property type="match status" value="1"/>
</dbReference>
<comment type="caution">
    <text evidence="11">Lacks conserved residue(s) required for the propagation of feature annotation.</text>
</comment>
<dbReference type="NCBIfam" id="TIGR00041">
    <property type="entry name" value="DTMP_kinase"/>
    <property type="match status" value="1"/>
</dbReference>
<evidence type="ECO:0000256" key="10">
    <source>
        <dbReference type="ARBA" id="ARBA00048743"/>
    </source>
</evidence>
<evidence type="ECO:0000256" key="9">
    <source>
        <dbReference type="ARBA" id="ARBA00029962"/>
    </source>
</evidence>
<dbReference type="GO" id="GO:0006233">
    <property type="term" value="P:dTDP biosynthetic process"/>
    <property type="evidence" value="ECO:0007669"/>
    <property type="project" value="InterPro"/>
</dbReference>
<organism evidence="13 15">
    <name type="scientific">Ignatzschineria cameli</name>
    <dbReference type="NCBI Taxonomy" id="2182793"/>
    <lineage>
        <taxon>Bacteria</taxon>
        <taxon>Pseudomonadati</taxon>
        <taxon>Pseudomonadota</taxon>
        <taxon>Gammaproteobacteria</taxon>
        <taxon>Cardiobacteriales</taxon>
        <taxon>Ignatzschineriaceae</taxon>
        <taxon>Ignatzschineria</taxon>
    </lineage>
</organism>
<dbReference type="PANTHER" id="PTHR10344">
    <property type="entry name" value="THYMIDYLATE KINASE"/>
    <property type="match status" value="1"/>
</dbReference>
<evidence type="ECO:0000256" key="6">
    <source>
        <dbReference type="ARBA" id="ARBA00022741"/>
    </source>
</evidence>
<dbReference type="EC" id="2.7.4.9" evidence="2 11"/>
<keyword evidence="7 11" id="KW-0418">Kinase</keyword>
<evidence type="ECO:0000256" key="2">
    <source>
        <dbReference type="ARBA" id="ARBA00012980"/>
    </source>
</evidence>
<comment type="function">
    <text evidence="11">Phosphorylation of dTMP to form dTDP in both de novo and salvage pathways of dTTP synthesis.</text>
</comment>
<dbReference type="Proteomes" id="UP000245217">
    <property type="component" value="Unassembled WGS sequence"/>
</dbReference>
<dbReference type="AlphaFoldDB" id="A0A2U2ATC5"/>
<keyword evidence="4 11" id="KW-0808">Transferase</keyword>
<evidence type="ECO:0000313" key="14">
    <source>
        <dbReference type="EMBL" id="PWD93120.1"/>
    </source>
</evidence>
<comment type="catalytic activity">
    <reaction evidence="10 11">
        <text>dTMP + ATP = dTDP + ADP</text>
        <dbReference type="Rhea" id="RHEA:13517"/>
        <dbReference type="ChEBI" id="CHEBI:30616"/>
        <dbReference type="ChEBI" id="CHEBI:58369"/>
        <dbReference type="ChEBI" id="CHEBI:63528"/>
        <dbReference type="ChEBI" id="CHEBI:456216"/>
        <dbReference type="EC" id="2.7.4.9"/>
    </reaction>
</comment>
<feature type="domain" description="Thymidylate kinase-like" evidence="12">
    <location>
        <begin position="30"/>
        <end position="220"/>
    </location>
</feature>
<evidence type="ECO:0000256" key="8">
    <source>
        <dbReference type="ARBA" id="ARBA00022840"/>
    </source>
</evidence>
<dbReference type="SUPFAM" id="SSF52540">
    <property type="entry name" value="P-loop containing nucleoside triphosphate hydrolases"/>
    <property type="match status" value="1"/>
</dbReference>